<dbReference type="EMBL" id="BMEC01000004">
    <property type="protein sequence ID" value="GGC30745.1"/>
    <property type="molecule type" value="Genomic_DNA"/>
</dbReference>
<proteinExistence type="predicted"/>
<keyword evidence="1" id="KW-1133">Transmembrane helix</keyword>
<comment type="caution">
    <text evidence="2">The sequence shown here is derived from an EMBL/GenBank/DDBJ whole genome shotgun (WGS) entry which is preliminary data.</text>
</comment>
<accession>A0ABQ1LYI7</accession>
<evidence type="ECO:0008006" key="4">
    <source>
        <dbReference type="Google" id="ProtNLM"/>
    </source>
</evidence>
<keyword evidence="1" id="KW-0812">Transmembrane</keyword>
<gene>
    <name evidence="2" type="ORF">GCM10011506_15220</name>
</gene>
<feature type="transmembrane region" description="Helical" evidence="1">
    <location>
        <begin position="61"/>
        <end position="80"/>
    </location>
</feature>
<evidence type="ECO:0000313" key="3">
    <source>
        <dbReference type="Proteomes" id="UP000636010"/>
    </source>
</evidence>
<sequence length="715" mass="83397">MGIPISFYSWLTLKITNQKVAVIASGNKSLKKYFSIETYVLILSIALFGIIYDYIPNKAQYLLWIPLFILIGIGLLNFIFNSFQIEWVFKSISEEETESFTAYNNTPPVFYELNPYQFEKNIKENLISCNTEERVRILDTIKQIVGIDILPLLKEFKEDYETDDLSENMLNLTIEYLEKVKFKVEAVKNQYELVEQSNDIILIKGLLRNQINNKDKNLVIKLLNDNRNSIKKSASIVAGYSDDINFISVLIEHLSDPSLSIWAQFALKNIGFKAVKYLEIEFSKRKANLFFVEACFEVLSEVKEAQEVLLKAINDPNKNIQLIAVKKLIHQLQKPTIDQKKYFNTSLDELIINQLINNYILTEIEKKNETFYQLKKALKSENKESLYLIKSLLRLFYNKKIIDTIFSYYPTSDVYGHALSNHLIDLIFEDNYSLLFKIKALFSPEDPRLIELLEEEFPNIEFRKQHMDEESLIWNLLKMDYDRFSNWTRACAINTLQYLYSEDIPFELAAEFLNKDKLLKETAAICIYKNIPEFYTIFLNRLDKSEATKLDFAVRSNVDFVNSRSLREDNLLLYDKVQFLISVPYLKKLSINEINTFETFFRTKVLGTGEHTVSINDENLSGFWLVESGHVQFSDNGTDFSSFVKRDIIEVLPIKNESGKVYFSLNEPARFLIIEKIVLLNILKDSHNIILNRIGEKSDFYSKLPSENNFKEEVA</sequence>
<reference evidence="3" key="1">
    <citation type="journal article" date="2019" name="Int. J. Syst. Evol. Microbiol.">
        <title>The Global Catalogue of Microorganisms (GCM) 10K type strain sequencing project: providing services to taxonomists for standard genome sequencing and annotation.</title>
        <authorList>
            <consortium name="The Broad Institute Genomics Platform"/>
            <consortium name="The Broad Institute Genome Sequencing Center for Infectious Disease"/>
            <person name="Wu L."/>
            <person name="Ma J."/>
        </authorList>
    </citation>
    <scope>NUCLEOTIDE SEQUENCE [LARGE SCALE GENOMIC DNA]</scope>
    <source>
        <strain evidence="3">CGMCC 1.10832</strain>
    </source>
</reference>
<evidence type="ECO:0000313" key="2">
    <source>
        <dbReference type="EMBL" id="GGC30745.1"/>
    </source>
</evidence>
<feature type="transmembrane region" description="Helical" evidence="1">
    <location>
        <begin position="38"/>
        <end position="55"/>
    </location>
</feature>
<organism evidence="2 3">
    <name type="scientific">Marivirga lumbricoides</name>
    <dbReference type="NCBI Taxonomy" id="1046115"/>
    <lineage>
        <taxon>Bacteria</taxon>
        <taxon>Pseudomonadati</taxon>
        <taxon>Bacteroidota</taxon>
        <taxon>Cytophagia</taxon>
        <taxon>Cytophagales</taxon>
        <taxon>Marivirgaceae</taxon>
        <taxon>Marivirga</taxon>
    </lineage>
</organism>
<name>A0ABQ1LYI7_9BACT</name>
<keyword evidence="3" id="KW-1185">Reference proteome</keyword>
<keyword evidence="1" id="KW-0472">Membrane</keyword>
<evidence type="ECO:0000256" key="1">
    <source>
        <dbReference type="SAM" id="Phobius"/>
    </source>
</evidence>
<dbReference type="Proteomes" id="UP000636010">
    <property type="component" value="Unassembled WGS sequence"/>
</dbReference>
<protein>
    <recommendedName>
        <fullName evidence="4">Cyclic nucleotide-binding domain-containing protein</fullName>
    </recommendedName>
</protein>